<evidence type="ECO:0000313" key="2">
    <source>
        <dbReference type="Proteomes" id="UP000637632"/>
    </source>
</evidence>
<evidence type="ECO:0000313" key="1">
    <source>
        <dbReference type="EMBL" id="MBC3809936.1"/>
    </source>
</evidence>
<gene>
    <name evidence="1" type="ORF">H8K26_00655</name>
</gene>
<comment type="caution">
    <text evidence="1">The sequence shown here is derived from an EMBL/GenBank/DDBJ whole genome shotgun (WGS) entry which is preliminary data.</text>
</comment>
<name>A0ABR6XAT3_9BURK</name>
<protein>
    <submittedName>
        <fullName evidence="1">Uncharacterized protein</fullName>
    </submittedName>
</protein>
<organism evidence="1 2">
    <name type="scientific">Undibacterium aquatile</name>
    <dbReference type="NCBI Taxonomy" id="1537398"/>
    <lineage>
        <taxon>Bacteria</taxon>
        <taxon>Pseudomonadati</taxon>
        <taxon>Pseudomonadota</taxon>
        <taxon>Betaproteobacteria</taxon>
        <taxon>Burkholderiales</taxon>
        <taxon>Oxalobacteraceae</taxon>
        <taxon>Undibacterium</taxon>
    </lineage>
</organism>
<accession>A0ABR6XAT3</accession>
<proteinExistence type="predicted"/>
<keyword evidence="2" id="KW-1185">Reference proteome</keyword>
<dbReference type="RefSeq" id="WP_190476590.1">
    <property type="nucleotide sequence ID" value="NZ_JACOFT010000001.1"/>
</dbReference>
<dbReference type="Proteomes" id="UP000637632">
    <property type="component" value="Unassembled WGS sequence"/>
</dbReference>
<reference evidence="1 2" key="1">
    <citation type="submission" date="2020-08" db="EMBL/GenBank/DDBJ databases">
        <title>Novel species isolated from subtropical streams in China.</title>
        <authorList>
            <person name="Lu H."/>
        </authorList>
    </citation>
    <scope>NUCLEOTIDE SEQUENCE [LARGE SCALE GENOMIC DNA]</scope>
    <source>
        <strain evidence="1 2">CCTCC AB 2015119</strain>
    </source>
</reference>
<sequence>MTSAKKVSDAMRKQCLENTQMHTRSNTHHIRTAPYSAHYYRIATPEPDPLQQEKFRQRMKFDRYLYDRKEKKEKLFTFIRCGVGQSDGLRGWWWKRAESNVPCTMQFSVAKQLLITQTFLRLIE</sequence>
<dbReference type="EMBL" id="JACOFT010000001">
    <property type="protein sequence ID" value="MBC3809936.1"/>
    <property type="molecule type" value="Genomic_DNA"/>
</dbReference>